<evidence type="ECO:0000313" key="8">
    <source>
        <dbReference type="EMBL" id="CAE0034986.1"/>
    </source>
</evidence>
<dbReference type="GO" id="GO:0005247">
    <property type="term" value="F:voltage-gated chloride channel activity"/>
    <property type="evidence" value="ECO:0007669"/>
    <property type="project" value="TreeGrafter"/>
</dbReference>
<name>A0A7S3E842_9RHOD</name>
<feature type="compositionally biased region" description="Basic and acidic residues" evidence="6">
    <location>
        <begin position="1"/>
        <end position="11"/>
    </location>
</feature>
<proteinExistence type="predicted"/>
<sequence length="491" mass="54198">MDMDIEEKLEQSRSQFLKKSTSLDDDGLDRPMFSGDRTRTRALVGKLNEPNISAGRHRRRVSEDSRWGTKAPSSVTNFEDVIFVDMFDSSHLVTSPAERNDVSRISSKASSMFNIAFESGSNQQRHKLREKRLSMEVERRKSGSSTSLQRMLNQFDRQPTLKSRAWEWKRPTDEDSIQPVGALLYLAIIGWLTFAICFTVSFATDALDQRIRDLGFHSVVVLRAIAAVGAFLIPSYFSEYAIGSGIPELKCILSGSFLPHSLSPSTIGTRVVGLTLALVSGLSVGRLGPFMHIAAGIASTIAQLNIFPSLSSSAKYQVQAISAATAAGVGATLGSPVGGTLLSVELMSSYYFVHWLPMALYCSVMGYILAVSVIRMDEEPFFNTNVHAELHDSALSRLISYVVLGCVCGVVGQFLVKFTSSSMAFRSKHLPTKKRSLCLALVLCFAIVHNLICHSFGGLLWASQRKVCITDRGTYAFQWFRGCWVERLMPV</sequence>
<dbReference type="Gene3D" id="1.10.3080.10">
    <property type="entry name" value="Clc chloride channel"/>
    <property type="match status" value="1"/>
</dbReference>
<evidence type="ECO:0000256" key="3">
    <source>
        <dbReference type="ARBA" id="ARBA00022737"/>
    </source>
</evidence>
<dbReference type="PANTHER" id="PTHR45720:SF10">
    <property type="entry name" value="CHLORIDE CHANNEL PROTEIN 2"/>
    <property type="match status" value="1"/>
</dbReference>
<reference evidence="8" key="1">
    <citation type="submission" date="2021-01" db="EMBL/GenBank/DDBJ databases">
        <authorList>
            <person name="Corre E."/>
            <person name="Pelletier E."/>
            <person name="Niang G."/>
            <person name="Scheremetjew M."/>
            <person name="Finn R."/>
            <person name="Kale V."/>
            <person name="Holt S."/>
            <person name="Cochrane G."/>
            <person name="Meng A."/>
            <person name="Brown T."/>
            <person name="Cohen L."/>
        </authorList>
    </citation>
    <scope>NUCLEOTIDE SEQUENCE</scope>
    <source>
        <strain evidence="8">CCMP 769</strain>
    </source>
</reference>
<feature type="transmembrane region" description="Helical" evidence="7">
    <location>
        <begin position="351"/>
        <end position="374"/>
    </location>
</feature>
<evidence type="ECO:0000256" key="6">
    <source>
        <dbReference type="SAM" id="MobiDB-lite"/>
    </source>
</evidence>
<dbReference type="Pfam" id="PF00654">
    <property type="entry name" value="Voltage_CLC"/>
    <property type="match status" value="1"/>
</dbReference>
<dbReference type="EMBL" id="HBHW01004044">
    <property type="protein sequence ID" value="CAE0034987.1"/>
    <property type="molecule type" value="Transcribed_RNA"/>
</dbReference>
<dbReference type="PANTHER" id="PTHR45720">
    <property type="entry name" value="CHLORIDE CHANNEL PROTEIN 2"/>
    <property type="match status" value="1"/>
</dbReference>
<gene>
    <name evidence="8" type="ORF">RMAR00112_LOCUS2932</name>
    <name evidence="9" type="ORF">RMAR00112_LOCUS2933</name>
</gene>
<evidence type="ECO:0000256" key="1">
    <source>
        <dbReference type="ARBA" id="ARBA00004141"/>
    </source>
</evidence>
<comment type="subcellular location">
    <subcellularLocation>
        <location evidence="1">Membrane</location>
        <topology evidence="1">Multi-pass membrane protein</topology>
    </subcellularLocation>
</comment>
<keyword evidence="5 7" id="KW-0472">Membrane</keyword>
<evidence type="ECO:0008006" key="10">
    <source>
        <dbReference type="Google" id="ProtNLM"/>
    </source>
</evidence>
<dbReference type="SUPFAM" id="SSF81340">
    <property type="entry name" value="Clc chloride channel"/>
    <property type="match status" value="1"/>
</dbReference>
<feature type="transmembrane region" description="Helical" evidence="7">
    <location>
        <begin position="182"/>
        <end position="202"/>
    </location>
</feature>
<evidence type="ECO:0000256" key="2">
    <source>
        <dbReference type="ARBA" id="ARBA00022692"/>
    </source>
</evidence>
<keyword evidence="4 7" id="KW-1133">Transmembrane helix</keyword>
<feature type="transmembrane region" description="Helical" evidence="7">
    <location>
        <begin position="394"/>
        <end position="416"/>
    </location>
</feature>
<dbReference type="InterPro" id="IPR050970">
    <property type="entry name" value="Cl_channel_volt-gated"/>
</dbReference>
<feature type="region of interest" description="Disordered" evidence="6">
    <location>
        <begin position="1"/>
        <end position="35"/>
    </location>
</feature>
<feature type="transmembrane region" description="Helical" evidence="7">
    <location>
        <begin position="437"/>
        <end position="462"/>
    </location>
</feature>
<dbReference type="PRINTS" id="PR00762">
    <property type="entry name" value="CLCHANNEL"/>
</dbReference>
<evidence type="ECO:0000256" key="4">
    <source>
        <dbReference type="ARBA" id="ARBA00022989"/>
    </source>
</evidence>
<evidence type="ECO:0000256" key="7">
    <source>
        <dbReference type="SAM" id="Phobius"/>
    </source>
</evidence>
<keyword evidence="3" id="KW-0677">Repeat</keyword>
<accession>A0A7S3E842</accession>
<organism evidence="8">
    <name type="scientific">Rhodosorus marinus</name>
    <dbReference type="NCBI Taxonomy" id="101924"/>
    <lineage>
        <taxon>Eukaryota</taxon>
        <taxon>Rhodophyta</taxon>
        <taxon>Stylonematophyceae</taxon>
        <taxon>Stylonematales</taxon>
        <taxon>Stylonemataceae</taxon>
        <taxon>Rhodosorus</taxon>
    </lineage>
</organism>
<dbReference type="AlphaFoldDB" id="A0A7S3E842"/>
<dbReference type="EMBL" id="HBHW01004043">
    <property type="protein sequence ID" value="CAE0034986.1"/>
    <property type="molecule type" value="Transcribed_RNA"/>
</dbReference>
<feature type="transmembrane region" description="Helical" evidence="7">
    <location>
        <begin position="290"/>
        <end position="308"/>
    </location>
</feature>
<keyword evidence="2 7" id="KW-0812">Transmembrane</keyword>
<protein>
    <recommendedName>
        <fullName evidence="10">Chloride channel protein</fullName>
    </recommendedName>
</protein>
<feature type="transmembrane region" description="Helical" evidence="7">
    <location>
        <begin position="320"/>
        <end position="344"/>
    </location>
</feature>
<feature type="transmembrane region" description="Helical" evidence="7">
    <location>
        <begin position="214"/>
        <end position="237"/>
    </location>
</feature>
<evidence type="ECO:0000313" key="9">
    <source>
        <dbReference type="EMBL" id="CAE0034987.1"/>
    </source>
</evidence>
<dbReference type="InterPro" id="IPR001807">
    <property type="entry name" value="ClC"/>
</dbReference>
<evidence type="ECO:0000256" key="5">
    <source>
        <dbReference type="ARBA" id="ARBA00023136"/>
    </source>
</evidence>
<dbReference type="InterPro" id="IPR014743">
    <property type="entry name" value="Cl-channel_core"/>
</dbReference>
<dbReference type="GO" id="GO:0016020">
    <property type="term" value="C:membrane"/>
    <property type="evidence" value="ECO:0007669"/>
    <property type="project" value="UniProtKB-SubCell"/>
</dbReference>